<reference evidence="3 5" key="2">
    <citation type="submission" date="2023-09" db="EMBL/GenBank/DDBJ databases">
        <title>Complete-Gapless Cercospora beticola genome.</title>
        <authorList>
            <person name="Wyatt N.A."/>
            <person name="Spanner R.E."/>
            <person name="Bolton M.D."/>
        </authorList>
    </citation>
    <scope>NUCLEOTIDE SEQUENCE [LARGE SCALE GENOMIC DNA]</scope>
    <source>
        <strain evidence="3">Cb09-40</strain>
    </source>
</reference>
<keyword evidence="1" id="KW-0732">Signal</keyword>
<dbReference type="Proteomes" id="UP000230605">
    <property type="component" value="Chromosome 1"/>
</dbReference>
<evidence type="ECO:0000313" key="5">
    <source>
        <dbReference type="Proteomes" id="UP001302367"/>
    </source>
</evidence>
<dbReference type="Proteomes" id="UP001302367">
    <property type="component" value="Chromosome 1"/>
</dbReference>
<accession>A0A2G5I9I7</accession>
<name>A0A2G5I9I7_CERBT</name>
<protein>
    <submittedName>
        <fullName evidence="2">Uncharacterized protein</fullName>
    </submittedName>
</protein>
<reference evidence="2 4" key="1">
    <citation type="submission" date="2015-10" db="EMBL/GenBank/DDBJ databases">
        <title>The cercosporin biosynthetic gene cluster was horizontally transferred to several fungal lineages and shown to be expanded in Cercospora beticola based on microsynteny with recipient genomes.</title>
        <authorList>
            <person name="De Jonge R."/>
            <person name="Ebert M.K."/>
            <person name="Suttle J.C."/>
            <person name="Jurick Ii W.M."/>
            <person name="Secor G.A."/>
            <person name="Thomma B.P."/>
            <person name="Van De Peer Y."/>
            <person name="Bolton M.D."/>
        </authorList>
    </citation>
    <scope>NUCLEOTIDE SEQUENCE [LARGE SCALE GENOMIC DNA]</scope>
    <source>
        <strain evidence="2 4">09-40</strain>
    </source>
</reference>
<evidence type="ECO:0000313" key="3">
    <source>
        <dbReference type="EMBL" id="WPA95777.1"/>
    </source>
</evidence>
<feature type="signal peptide" evidence="1">
    <location>
        <begin position="1"/>
        <end position="16"/>
    </location>
</feature>
<dbReference type="AlphaFoldDB" id="A0A2G5I9I7"/>
<dbReference type="EMBL" id="LKMD01000100">
    <property type="protein sequence ID" value="PIB01487.1"/>
    <property type="molecule type" value="Genomic_DNA"/>
</dbReference>
<keyword evidence="5" id="KW-1185">Reference proteome</keyword>
<evidence type="ECO:0000256" key="1">
    <source>
        <dbReference type="SAM" id="SignalP"/>
    </source>
</evidence>
<feature type="chain" id="PRO_5013572867" evidence="1">
    <location>
        <begin position="17"/>
        <end position="129"/>
    </location>
</feature>
<sequence length="129" mass="14045">MRVATIILSCASLALAGNVFARDDTCTSDDACESVCRGNSQVSGTLDGKSITPNEAVQAEARRRYQDYHCVSSKCQCAITSDDQAQRFCEYWIENAKDEFNGARYENGGLDQDNNSIYCVYVTVVGGSS</sequence>
<organism evidence="2 4">
    <name type="scientific">Cercospora beticola</name>
    <name type="common">Sugarbeet leaf spot fungus</name>
    <dbReference type="NCBI Taxonomy" id="122368"/>
    <lineage>
        <taxon>Eukaryota</taxon>
        <taxon>Fungi</taxon>
        <taxon>Dikarya</taxon>
        <taxon>Ascomycota</taxon>
        <taxon>Pezizomycotina</taxon>
        <taxon>Dothideomycetes</taxon>
        <taxon>Dothideomycetidae</taxon>
        <taxon>Mycosphaerellales</taxon>
        <taxon>Mycosphaerellaceae</taxon>
        <taxon>Cercospora</taxon>
    </lineage>
</organism>
<proteinExistence type="predicted"/>
<evidence type="ECO:0000313" key="2">
    <source>
        <dbReference type="EMBL" id="PIB01487.1"/>
    </source>
</evidence>
<dbReference type="OrthoDB" id="3638358at2759"/>
<evidence type="ECO:0000313" key="4">
    <source>
        <dbReference type="Proteomes" id="UP000230605"/>
    </source>
</evidence>
<gene>
    <name evidence="2" type="ORF">CB0940_00364</name>
    <name evidence="3" type="ORF">RHO25_000380</name>
</gene>
<dbReference type="EMBL" id="CP134184">
    <property type="protein sequence ID" value="WPA95777.1"/>
    <property type="molecule type" value="Genomic_DNA"/>
</dbReference>